<dbReference type="PANTHER" id="PTHR46233">
    <property type="entry name" value="HYDROXYACYLGLUTATHIONE HYDROLASE GLOC"/>
    <property type="match status" value="1"/>
</dbReference>
<dbReference type="InterPro" id="IPR036866">
    <property type="entry name" value="RibonucZ/Hydroxyglut_hydro"/>
</dbReference>
<reference evidence="6 7" key="1">
    <citation type="submission" date="2013-04" db="EMBL/GenBank/DDBJ databases">
        <title>The Genome Sequence of Propionimicrobium lymphophilum ACS-093-V-SCH5.</title>
        <authorList>
            <consortium name="The Broad Institute Genomics Platform"/>
            <person name="Earl A."/>
            <person name="Ward D."/>
            <person name="Feldgarden M."/>
            <person name="Gevers D."/>
            <person name="Saerens B."/>
            <person name="Vaneechoutte M."/>
            <person name="Walker B."/>
            <person name="Young S."/>
            <person name="Zeng Q."/>
            <person name="Gargeya S."/>
            <person name="Fitzgerald M."/>
            <person name="Haas B."/>
            <person name="Abouelleil A."/>
            <person name="Allen A.W."/>
            <person name="Alvarado L."/>
            <person name="Arachchi H.M."/>
            <person name="Berlin A.M."/>
            <person name="Chapman S.B."/>
            <person name="Gainer-Dewar J."/>
            <person name="Goldberg J."/>
            <person name="Griggs A."/>
            <person name="Gujja S."/>
            <person name="Hansen M."/>
            <person name="Howarth C."/>
            <person name="Imamovic A."/>
            <person name="Ireland A."/>
            <person name="Larimer J."/>
            <person name="McCowan C."/>
            <person name="Murphy C."/>
            <person name="Pearson M."/>
            <person name="Poon T.W."/>
            <person name="Priest M."/>
            <person name="Roberts A."/>
            <person name="Saif S."/>
            <person name="Shea T."/>
            <person name="Sisk P."/>
            <person name="Sykes S."/>
            <person name="Wortman J."/>
            <person name="Nusbaum C."/>
            <person name="Birren B."/>
        </authorList>
    </citation>
    <scope>NUCLEOTIDE SEQUENCE [LARGE SCALE GENOMIC DNA]</scope>
    <source>
        <strain evidence="6 7">ACS-093-V-SCH5</strain>
    </source>
</reference>
<dbReference type="CDD" id="cd06262">
    <property type="entry name" value="metallo-hydrolase-like_MBL-fold"/>
    <property type="match status" value="1"/>
</dbReference>
<dbReference type="Proteomes" id="UP000014417">
    <property type="component" value="Unassembled WGS sequence"/>
</dbReference>
<dbReference type="PATRIC" id="fig|883161.3.peg.1113"/>
<name>S2VZ67_9ACTN</name>
<dbReference type="Pfam" id="PF00753">
    <property type="entry name" value="Lactamase_B"/>
    <property type="match status" value="1"/>
</dbReference>
<protein>
    <recommendedName>
        <fullName evidence="5">Metallo-beta-lactamase domain-containing protein</fullName>
    </recommendedName>
</protein>
<dbReference type="InterPro" id="IPR051453">
    <property type="entry name" value="MBL_Glyoxalase_II"/>
</dbReference>
<evidence type="ECO:0000256" key="1">
    <source>
        <dbReference type="ARBA" id="ARBA00001947"/>
    </source>
</evidence>
<evidence type="ECO:0000256" key="2">
    <source>
        <dbReference type="ARBA" id="ARBA00022723"/>
    </source>
</evidence>
<dbReference type="SUPFAM" id="SSF56281">
    <property type="entry name" value="Metallo-hydrolase/oxidoreductase"/>
    <property type="match status" value="1"/>
</dbReference>
<dbReference type="EMBL" id="AGZR01000006">
    <property type="protein sequence ID" value="EPD32813.1"/>
    <property type="molecule type" value="Genomic_DNA"/>
</dbReference>
<dbReference type="PANTHER" id="PTHR46233:SF3">
    <property type="entry name" value="HYDROXYACYLGLUTATHIONE HYDROLASE GLOC"/>
    <property type="match status" value="1"/>
</dbReference>
<dbReference type="InterPro" id="IPR001279">
    <property type="entry name" value="Metallo-B-lactamas"/>
</dbReference>
<dbReference type="HOGENOM" id="CLU_030571_5_0_11"/>
<dbReference type="STRING" id="883161.HMPREF9306_01120"/>
<keyword evidence="4" id="KW-0862">Zinc</keyword>
<evidence type="ECO:0000313" key="6">
    <source>
        <dbReference type="EMBL" id="EPD32813.1"/>
    </source>
</evidence>
<dbReference type="GO" id="GO:0046872">
    <property type="term" value="F:metal ion binding"/>
    <property type="evidence" value="ECO:0007669"/>
    <property type="project" value="UniProtKB-KW"/>
</dbReference>
<keyword evidence="7" id="KW-1185">Reference proteome</keyword>
<dbReference type="GO" id="GO:0016787">
    <property type="term" value="F:hydrolase activity"/>
    <property type="evidence" value="ECO:0007669"/>
    <property type="project" value="UniProtKB-KW"/>
</dbReference>
<dbReference type="AlphaFoldDB" id="S2VZ67"/>
<evidence type="ECO:0000256" key="3">
    <source>
        <dbReference type="ARBA" id="ARBA00022801"/>
    </source>
</evidence>
<gene>
    <name evidence="6" type="ORF">HMPREF9306_01120</name>
</gene>
<accession>S2VZ67</accession>
<proteinExistence type="predicted"/>
<dbReference type="SMART" id="SM00849">
    <property type="entry name" value="Lactamase_B"/>
    <property type="match status" value="1"/>
</dbReference>
<keyword evidence="2" id="KW-0479">Metal-binding</keyword>
<evidence type="ECO:0000259" key="5">
    <source>
        <dbReference type="SMART" id="SM00849"/>
    </source>
</evidence>
<comment type="caution">
    <text evidence="6">The sequence shown here is derived from an EMBL/GenBank/DDBJ whole genome shotgun (WGS) entry which is preliminary data.</text>
</comment>
<keyword evidence="3" id="KW-0378">Hydrolase</keyword>
<organism evidence="6 7">
    <name type="scientific">Propionimicrobium lymphophilum ACS-093-V-SCH5</name>
    <dbReference type="NCBI Taxonomy" id="883161"/>
    <lineage>
        <taxon>Bacteria</taxon>
        <taxon>Bacillati</taxon>
        <taxon>Actinomycetota</taxon>
        <taxon>Actinomycetes</taxon>
        <taxon>Propionibacteriales</taxon>
        <taxon>Propionibacteriaceae</taxon>
        <taxon>Propionimicrobium</taxon>
    </lineage>
</organism>
<sequence length="199" mass="21222">MVVIDPGVDAADVVRKTLAERNMKIGAVIATHGHIDHIASAALLANEAKVAMWMHPGDVFMLTDPVAGLGESSRGLLTELGLLSLDEPELREEFSDGQELSTCGLDFKIHHFPGHSPGCVNLVTETEQAPLVFTGDVLFNGSIGRTDLPGSDPNQMRNSLKRLVEKLPSDAMLAPGHGPTSTMQEELANNAFLTGRAGF</sequence>
<evidence type="ECO:0000256" key="4">
    <source>
        <dbReference type="ARBA" id="ARBA00022833"/>
    </source>
</evidence>
<comment type="cofactor">
    <cofactor evidence="1">
        <name>Zn(2+)</name>
        <dbReference type="ChEBI" id="CHEBI:29105"/>
    </cofactor>
</comment>
<feature type="domain" description="Metallo-beta-lactamase" evidence="5">
    <location>
        <begin position="2"/>
        <end position="177"/>
    </location>
</feature>
<evidence type="ECO:0000313" key="7">
    <source>
        <dbReference type="Proteomes" id="UP000014417"/>
    </source>
</evidence>
<dbReference type="Gene3D" id="3.60.15.10">
    <property type="entry name" value="Ribonuclease Z/Hydroxyacylglutathione hydrolase-like"/>
    <property type="match status" value="1"/>
</dbReference>